<dbReference type="KEGG" id="scia:HUG15_03400"/>
<dbReference type="EMBL" id="CP054705">
    <property type="protein sequence ID" value="QQK74153.1"/>
    <property type="molecule type" value="Genomic_DNA"/>
</dbReference>
<dbReference type="Gene3D" id="3.40.50.300">
    <property type="entry name" value="P-loop containing nucleotide triphosphate hydrolases"/>
    <property type="match status" value="1"/>
</dbReference>
<protein>
    <recommendedName>
        <fullName evidence="3">Molybdopterin-guanine dinucleotide biosynthesis protein B (MobB) domain-containing protein</fullName>
    </recommendedName>
</protein>
<dbReference type="AlphaFoldDB" id="A0A7T6YZQ6"/>
<evidence type="ECO:0008006" key="3">
    <source>
        <dbReference type="Google" id="ProtNLM"/>
    </source>
</evidence>
<reference evidence="1 2" key="1">
    <citation type="submission" date="2020-06" db="EMBL/GenBank/DDBJ databases">
        <title>Genomic analysis of Salicibibacter sp. NKC5-3.</title>
        <authorList>
            <person name="Oh Y.J."/>
        </authorList>
    </citation>
    <scope>NUCLEOTIDE SEQUENCE [LARGE SCALE GENOMIC DNA]</scope>
    <source>
        <strain evidence="1 2">NKC5-3</strain>
    </source>
</reference>
<dbReference type="Proteomes" id="UP000595823">
    <property type="component" value="Chromosome"/>
</dbReference>
<evidence type="ECO:0000313" key="2">
    <source>
        <dbReference type="Proteomes" id="UP000595823"/>
    </source>
</evidence>
<evidence type="ECO:0000313" key="1">
    <source>
        <dbReference type="EMBL" id="QQK74153.1"/>
    </source>
</evidence>
<keyword evidence="2" id="KW-1185">Reference proteome</keyword>
<proteinExistence type="predicted"/>
<dbReference type="InterPro" id="IPR027417">
    <property type="entry name" value="P-loop_NTPase"/>
</dbReference>
<gene>
    <name evidence="1" type="ORF">HUG15_03400</name>
</gene>
<sequence>MQNGWSLEQLLRVQVGFGPDVILVEGWKHANYPKAVLLRGREDWGILSELTNVCCVLYRGEKPQTELPSFSLDASSRDYMHWIVSKVEDSDAFKFV</sequence>
<name>A0A7T6YZQ6_9BACI</name>
<organism evidence="1 2">
    <name type="scientific">Salicibibacter cibarius</name>
    <dbReference type="NCBI Taxonomy" id="2743000"/>
    <lineage>
        <taxon>Bacteria</taxon>
        <taxon>Bacillati</taxon>
        <taxon>Bacillota</taxon>
        <taxon>Bacilli</taxon>
        <taxon>Bacillales</taxon>
        <taxon>Bacillaceae</taxon>
        <taxon>Salicibibacter</taxon>
    </lineage>
</organism>
<accession>A0A7T6YZQ6</accession>